<dbReference type="AlphaFoldDB" id="A0A383D4G8"/>
<dbReference type="InterPro" id="IPR025640">
    <property type="entry name" value="GYF_2"/>
</dbReference>
<evidence type="ECO:0000259" key="2">
    <source>
        <dbReference type="Pfam" id="PF14237"/>
    </source>
</evidence>
<evidence type="ECO:0000313" key="3">
    <source>
        <dbReference type="EMBL" id="SVE38768.1"/>
    </source>
</evidence>
<feature type="non-terminal residue" evidence="3">
    <location>
        <position position="179"/>
    </location>
</feature>
<sequence length="179" mass="20011">MPEAIYISRNGQREGPLSLEQVRERLDDGRLAHTDLAWYKGRKEWTTVGQVPGLAPELEEQTRLDDDPPREEDFEPIRLDDSTQDSEKTSPVERNPDETVLEESVAGEKTTIEKKTFQEEQDPEETVREEGASKRSGGFGLVGKIFQGQETSYQVLEALPATGSEADIYVVQSEGAGEK</sequence>
<dbReference type="EMBL" id="UINC01213822">
    <property type="protein sequence ID" value="SVE38768.1"/>
    <property type="molecule type" value="Genomic_DNA"/>
</dbReference>
<name>A0A383D4G8_9ZZZZ</name>
<reference evidence="3" key="1">
    <citation type="submission" date="2018-05" db="EMBL/GenBank/DDBJ databases">
        <authorList>
            <person name="Lanie J.A."/>
            <person name="Ng W.-L."/>
            <person name="Kazmierczak K.M."/>
            <person name="Andrzejewski T.M."/>
            <person name="Davidsen T.M."/>
            <person name="Wayne K.J."/>
            <person name="Tettelin H."/>
            <person name="Glass J.I."/>
            <person name="Rusch D."/>
            <person name="Podicherti R."/>
            <person name="Tsui H.-C.T."/>
            <person name="Winkler M.E."/>
        </authorList>
    </citation>
    <scope>NUCLEOTIDE SEQUENCE</scope>
</reference>
<feature type="region of interest" description="Disordered" evidence="1">
    <location>
        <begin position="45"/>
        <end position="139"/>
    </location>
</feature>
<protein>
    <recommendedName>
        <fullName evidence="2">GYF domain-containing protein</fullName>
    </recommendedName>
</protein>
<accession>A0A383D4G8</accession>
<organism evidence="3">
    <name type="scientific">marine metagenome</name>
    <dbReference type="NCBI Taxonomy" id="408172"/>
    <lineage>
        <taxon>unclassified sequences</taxon>
        <taxon>metagenomes</taxon>
        <taxon>ecological metagenomes</taxon>
    </lineage>
</organism>
<proteinExistence type="predicted"/>
<dbReference type="Pfam" id="PF14237">
    <property type="entry name" value="GYF_2"/>
    <property type="match status" value="1"/>
</dbReference>
<evidence type="ECO:0000256" key="1">
    <source>
        <dbReference type="SAM" id="MobiDB-lite"/>
    </source>
</evidence>
<feature type="domain" description="GYF" evidence="2">
    <location>
        <begin position="6"/>
        <end position="54"/>
    </location>
</feature>
<gene>
    <name evidence="3" type="ORF">METZ01_LOCUS491622</name>
</gene>
<feature type="compositionally biased region" description="Basic and acidic residues" evidence="1">
    <location>
        <begin position="75"/>
        <end position="97"/>
    </location>
</feature>